<dbReference type="Gene3D" id="3.40.190.170">
    <property type="entry name" value="Bacterial extracellular solute-binding protein, family 7"/>
    <property type="match status" value="1"/>
</dbReference>
<dbReference type="PANTHER" id="PTHR33376:SF15">
    <property type="entry name" value="BLL6794 PROTEIN"/>
    <property type="match status" value="1"/>
</dbReference>
<reference evidence="2 3" key="1">
    <citation type="journal article" date="2018" name="Nat. Biotechnol.">
        <title>A standardized bacterial taxonomy based on genome phylogeny substantially revises the tree of life.</title>
        <authorList>
            <person name="Parks D.H."/>
            <person name="Chuvochina M."/>
            <person name="Waite D.W."/>
            <person name="Rinke C."/>
            <person name="Skarshewski A."/>
            <person name="Chaumeil P.A."/>
            <person name="Hugenholtz P."/>
        </authorList>
    </citation>
    <scope>NUCLEOTIDE SEQUENCE [LARGE SCALE GENOMIC DNA]</scope>
    <source>
        <strain evidence="2">UBA10948</strain>
    </source>
</reference>
<dbReference type="PANTHER" id="PTHR33376">
    <property type="match status" value="1"/>
</dbReference>
<dbReference type="CDD" id="cd13665">
    <property type="entry name" value="PBP2_TRAP_Dctp3_4"/>
    <property type="match status" value="1"/>
</dbReference>
<dbReference type="Pfam" id="PF03480">
    <property type="entry name" value="DctP"/>
    <property type="match status" value="1"/>
</dbReference>
<dbReference type="SUPFAM" id="SSF53850">
    <property type="entry name" value="Periplasmic binding protein-like II"/>
    <property type="match status" value="1"/>
</dbReference>
<dbReference type="InterPro" id="IPR018389">
    <property type="entry name" value="DctP_fam"/>
</dbReference>
<evidence type="ECO:0000313" key="2">
    <source>
        <dbReference type="EMBL" id="HBK52841.1"/>
    </source>
</evidence>
<organism evidence="2 3">
    <name type="scientific">Syntrophomonas wolfei</name>
    <dbReference type="NCBI Taxonomy" id="863"/>
    <lineage>
        <taxon>Bacteria</taxon>
        <taxon>Bacillati</taxon>
        <taxon>Bacillota</taxon>
        <taxon>Clostridia</taxon>
        <taxon>Eubacteriales</taxon>
        <taxon>Syntrophomonadaceae</taxon>
        <taxon>Syntrophomonas</taxon>
    </lineage>
</organism>
<dbReference type="InterPro" id="IPR038404">
    <property type="entry name" value="TRAP_DctP_sf"/>
</dbReference>
<name>A0A354YVX0_9FIRM</name>
<gene>
    <name evidence="2" type="ORF">DDZ44_02740</name>
</gene>
<protein>
    <submittedName>
        <fullName evidence="2">ABC transporter substrate-binding protein</fullName>
    </submittedName>
</protein>
<dbReference type="EMBL" id="DNZF01000057">
    <property type="protein sequence ID" value="HBK52841.1"/>
    <property type="molecule type" value="Genomic_DNA"/>
</dbReference>
<evidence type="ECO:0000256" key="1">
    <source>
        <dbReference type="ARBA" id="ARBA00022729"/>
    </source>
</evidence>
<evidence type="ECO:0000313" key="3">
    <source>
        <dbReference type="Proteomes" id="UP000263273"/>
    </source>
</evidence>
<dbReference type="Proteomes" id="UP000263273">
    <property type="component" value="Unassembled WGS sequence"/>
</dbReference>
<dbReference type="RefSeq" id="WP_061215243.1">
    <property type="nucleotide sequence ID" value="NZ_DCDX01000151.1"/>
</dbReference>
<dbReference type="PROSITE" id="PS51257">
    <property type="entry name" value="PROKAR_LIPOPROTEIN"/>
    <property type="match status" value="1"/>
</dbReference>
<accession>A0A354YVX0</accession>
<sequence>MKKARFVGGKRSWRPGKILLSLLLVIALLAVGGCGKTSPTSTTSKEAPKKSQTQTIELRLAHFWPSTHPAEVELVQPWAKAIEEATGGQVKIVSYPNQTLLQADSIYDGVLNGIADIGISCFSYTRNGFPVLEVFELPGITYESSRVASTVAWEGIKELNPKEVQDTKLMMVLTTGPGDIYSKVPVRNLQDLKGLEIRATGLSAKTLQALGATPVAMPQSDAYESLSKGVVKANLGPVEVLKGWRQAEVTQYLTQTPFLYNTLFFVTMNLDKWNSLDPETQKAIEKVNEKFFKEVAAGLWDKQNDEALKWAVDEKGMELIQLPADEAQRWIDLVKPIQDDFVKRMDKQGFEGAKILNTAKTLADKYNKEFK</sequence>
<dbReference type="AlphaFoldDB" id="A0A354YVX0"/>
<dbReference type="GO" id="GO:0055085">
    <property type="term" value="P:transmembrane transport"/>
    <property type="evidence" value="ECO:0007669"/>
    <property type="project" value="InterPro"/>
</dbReference>
<dbReference type="STRING" id="378794.GCA_001570625_02840"/>
<comment type="caution">
    <text evidence="2">The sequence shown here is derived from an EMBL/GenBank/DDBJ whole genome shotgun (WGS) entry which is preliminary data.</text>
</comment>
<keyword evidence="1" id="KW-0732">Signal</keyword>
<dbReference type="NCBIfam" id="NF037995">
    <property type="entry name" value="TRAP_S1"/>
    <property type="match status" value="1"/>
</dbReference>
<proteinExistence type="predicted"/>